<keyword evidence="3" id="KW-1185">Reference proteome</keyword>
<dbReference type="Pfam" id="PF26186">
    <property type="entry name" value="NPHP4_C2_3rd"/>
    <property type="match status" value="1"/>
</dbReference>
<dbReference type="GO" id="GO:1904491">
    <property type="term" value="P:protein localization to ciliary transition zone"/>
    <property type="evidence" value="ECO:0007669"/>
    <property type="project" value="TreeGrafter"/>
</dbReference>
<accession>A0A087T4I3</accession>
<dbReference type="EMBL" id="KK113373">
    <property type="protein sequence ID" value="KFM60022.1"/>
    <property type="molecule type" value="Genomic_DNA"/>
</dbReference>
<feature type="non-terminal residue" evidence="2">
    <location>
        <position position="65"/>
    </location>
</feature>
<name>A0A087T4I3_STEMI</name>
<sequence>MKQTLHIDLWNGQSLLYFGTVTLPLKYFCRQGKEAVCTILELDIINCEFSDDSLNQAALPIQSAK</sequence>
<dbReference type="GO" id="GO:0097730">
    <property type="term" value="C:non-motile cilium"/>
    <property type="evidence" value="ECO:0007669"/>
    <property type="project" value="InterPro"/>
</dbReference>
<feature type="domain" description="NPHP4 C2-like" evidence="1">
    <location>
        <begin position="2"/>
        <end position="55"/>
    </location>
</feature>
<dbReference type="InterPro" id="IPR058765">
    <property type="entry name" value="NPHP4_C2-like"/>
</dbReference>
<gene>
    <name evidence="2" type="ORF">X975_17306</name>
</gene>
<proteinExistence type="predicted"/>
<evidence type="ECO:0000313" key="3">
    <source>
        <dbReference type="Proteomes" id="UP000054359"/>
    </source>
</evidence>
<evidence type="ECO:0000259" key="1">
    <source>
        <dbReference type="Pfam" id="PF26186"/>
    </source>
</evidence>
<reference evidence="2 3" key="1">
    <citation type="submission" date="2013-11" db="EMBL/GenBank/DDBJ databases">
        <title>Genome sequencing of Stegodyphus mimosarum.</title>
        <authorList>
            <person name="Bechsgaard J."/>
        </authorList>
    </citation>
    <scope>NUCLEOTIDE SEQUENCE [LARGE SCALE GENOMIC DNA]</scope>
</reference>
<dbReference type="InterPro" id="IPR029775">
    <property type="entry name" value="NPHP4"/>
</dbReference>
<dbReference type="OrthoDB" id="313446at2759"/>
<dbReference type="GO" id="GO:0036064">
    <property type="term" value="C:ciliary basal body"/>
    <property type="evidence" value="ECO:0007669"/>
    <property type="project" value="TreeGrafter"/>
</dbReference>
<dbReference type="PANTHER" id="PTHR31043">
    <property type="entry name" value="NEPHROCYSTIN-4"/>
    <property type="match status" value="1"/>
</dbReference>
<dbReference type="GO" id="GO:0097546">
    <property type="term" value="C:ciliary base"/>
    <property type="evidence" value="ECO:0007669"/>
    <property type="project" value="TreeGrafter"/>
</dbReference>
<dbReference type="PANTHER" id="PTHR31043:SF3">
    <property type="entry name" value="NEPHROCYSTIN-4"/>
    <property type="match status" value="1"/>
</dbReference>
<organism evidence="2 3">
    <name type="scientific">Stegodyphus mimosarum</name>
    <name type="common">African social velvet spider</name>
    <dbReference type="NCBI Taxonomy" id="407821"/>
    <lineage>
        <taxon>Eukaryota</taxon>
        <taxon>Metazoa</taxon>
        <taxon>Ecdysozoa</taxon>
        <taxon>Arthropoda</taxon>
        <taxon>Chelicerata</taxon>
        <taxon>Arachnida</taxon>
        <taxon>Araneae</taxon>
        <taxon>Araneomorphae</taxon>
        <taxon>Entelegynae</taxon>
        <taxon>Eresoidea</taxon>
        <taxon>Eresidae</taxon>
        <taxon>Stegodyphus</taxon>
    </lineage>
</organism>
<dbReference type="AlphaFoldDB" id="A0A087T4I3"/>
<evidence type="ECO:0000313" key="2">
    <source>
        <dbReference type="EMBL" id="KFM60022.1"/>
    </source>
</evidence>
<dbReference type="GO" id="GO:0035869">
    <property type="term" value="C:ciliary transition zone"/>
    <property type="evidence" value="ECO:0007669"/>
    <property type="project" value="TreeGrafter"/>
</dbReference>
<protein>
    <submittedName>
        <fullName evidence="2">Nephrocystin-4</fullName>
    </submittedName>
</protein>
<dbReference type="Proteomes" id="UP000054359">
    <property type="component" value="Unassembled WGS sequence"/>
</dbReference>
<dbReference type="GO" id="GO:0090090">
    <property type="term" value="P:negative regulation of canonical Wnt signaling pathway"/>
    <property type="evidence" value="ECO:0007669"/>
    <property type="project" value="InterPro"/>
</dbReference>